<reference evidence="1 2" key="1">
    <citation type="submission" date="2021-01" db="EMBL/GenBank/DDBJ databases">
        <title>Whole genome shotgun sequence of Actinoplanes palleronii NBRC 14916.</title>
        <authorList>
            <person name="Komaki H."/>
            <person name="Tamura T."/>
        </authorList>
    </citation>
    <scope>NUCLEOTIDE SEQUENCE [LARGE SCALE GENOMIC DNA]</scope>
    <source>
        <strain evidence="1 2">NBRC 14916</strain>
    </source>
</reference>
<gene>
    <name evidence="1" type="ORF">Apa02nite_067200</name>
</gene>
<dbReference type="PANTHER" id="PTHR35802">
    <property type="entry name" value="PROTEASE SYNTHASE AND SPORULATION PROTEIN PAI 2"/>
    <property type="match status" value="1"/>
</dbReference>
<organism evidence="1 2">
    <name type="scientific">Actinoplanes palleronii</name>
    <dbReference type="NCBI Taxonomy" id="113570"/>
    <lineage>
        <taxon>Bacteria</taxon>
        <taxon>Bacillati</taxon>
        <taxon>Actinomycetota</taxon>
        <taxon>Actinomycetes</taxon>
        <taxon>Micromonosporales</taxon>
        <taxon>Micromonosporaceae</taxon>
        <taxon>Actinoplanes</taxon>
    </lineage>
</organism>
<proteinExistence type="predicted"/>
<dbReference type="PIRSF" id="PIRSF010372">
    <property type="entry name" value="PaiB"/>
    <property type="match status" value="1"/>
</dbReference>
<dbReference type="Gene3D" id="2.30.110.10">
    <property type="entry name" value="Electron Transport, Fmn-binding Protein, Chain A"/>
    <property type="match status" value="1"/>
</dbReference>
<dbReference type="Proteomes" id="UP000624709">
    <property type="component" value="Unassembled WGS sequence"/>
</dbReference>
<dbReference type="EMBL" id="BOMS01000108">
    <property type="protein sequence ID" value="GIE70612.1"/>
    <property type="molecule type" value="Genomic_DNA"/>
</dbReference>
<dbReference type="InterPro" id="IPR007396">
    <property type="entry name" value="TR_PAI2-type"/>
</dbReference>
<comment type="caution">
    <text evidence="1">The sequence shown here is derived from an EMBL/GenBank/DDBJ whole genome shotgun (WGS) entry which is preliminary data.</text>
</comment>
<dbReference type="RefSeq" id="WP_239164739.1">
    <property type="nucleotide sequence ID" value="NZ_BAAATY010000029.1"/>
</dbReference>
<dbReference type="SUPFAM" id="SSF50475">
    <property type="entry name" value="FMN-binding split barrel"/>
    <property type="match status" value="1"/>
</dbReference>
<dbReference type="InterPro" id="IPR012349">
    <property type="entry name" value="Split_barrel_FMN-bd"/>
</dbReference>
<dbReference type="PANTHER" id="PTHR35802:SF1">
    <property type="entry name" value="PROTEASE SYNTHASE AND SPORULATION PROTEIN PAI 2"/>
    <property type="match status" value="1"/>
</dbReference>
<name>A0ABQ4BIV1_9ACTN</name>
<sequence length="217" mass="23995">MFVPKMYREPSAQWIIELIRSNPLALLMTNGEDSEGPYGTHLPAIPDPLRPTEGLTDLAGMTLLCHMNRANPQWKTLRPAMPAVLSFTGPHAYVSPTLYPFSPAAPTWNYTAAQVRGVIDVISDAEQTLAVVRATARTLEADFGAGWDESGSIDHFLRILPGVGAFRFTISRAEATFKLSQEQSDTTRDGVCRHFARGDSGRQREVAEYMSRLTRAE</sequence>
<evidence type="ECO:0000313" key="1">
    <source>
        <dbReference type="EMBL" id="GIE70612.1"/>
    </source>
</evidence>
<evidence type="ECO:0008006" key="3">
    <source>
        <dbReference type="Google" id="ProtNLM"/>
    </source>
</evidence>
<dbReference type="Pfam" id="PF04299">
    <property type="entry name" value="FMN_bind_2"/>
    <property type="match status" value="1"/>
</dbReference>
<accession>A0ABQ4BIV1</accession>
<keyword evidence="2" id="KW-1185">Reference proteome</keyword>
<protein>
    <recommendedName>
        <fullName evidence="3">FMN-binding negative transcriptional regulator</fullName>
    </recommendedName>
</protein>
<evidence type="ECO:0000313" key="2">
    <source>
        <dbReference type="Proteomes" id="UP000624709"/>
    </source>
</evidence>